<comment type="caution">
    <text evidence="2">The sequence shown here is derived from an EMBL/GenBank/DDBJ whole genome shotgun (WGS) entry which is preliminary data.</text>
</comment>
<gene>
    <name evidence="2" type="ORF">H9725_05995</name>
</gene>
<evidence type="ECO:0000259" key="1">
    <source>
        <dbReference type="Pfam" id="PF09983"/>
    </source>
</evidence>
<organism evidence="2 3">
    <name type="scientific">Candidatus Faecalibacterium gallistercoris</name>
    <dbReference type="NCBI Taxonomy" id="2838579"/>
    <lineage>
        <taxon>Bacteria</taxon>
        <taxon>Bacillati</taxon>
        <taxon>Bacillota</taxon>
        <taxon>Clostridia</taxon>
        <taxon>Eubacteriales</taxon>
        <taxon>Oscillospiraceae</taxon>
        <taxon>Faecalibacterium</taxon>
    </lineage>
</organism>
<proteinExistence type="predicted"/>
<evidence type="ECO:0000313" key="2">
    <source>
        <dbReference type="EMBL" id="HIZ58113.1"/>
    </source>
</evidence>
<dbReference type="EMBL" id="DXBJ01000041">
    <property type="protein sequence ID" value="HIZ58113.1"/>
    <property type="molecule type" value="Genomic_DNA"/>
</dbReference>
<reference evidence="2" key="2">
    <citation type="submission" date="2021-04" db="EMBL/GenBank/DDBJ databases">
        <authorList>
            <person name="Gilroy R."/>
        </authorList>
    </citation>
    <scope>NUCLEOTIDE SEQUENCE</scope>
    <source>
        <strain evidence="2">ChiBcec16-3735</strain>
    </source>
</reference>
<dbReference type="InterPro" id="IPR024534">
    <property type="entry name" value="JetD_C"/>
</dbReference>
<protein>
    <submittedName>
        <fullName evidence="2">DUF2220 domain-containing protein</fullName>
    </submittedName>
</protein>
<name>A0A9D2FGL7_9FIRM</name>
<feature type="domain" description="Wadjet protein JetD C-terminal" evidence="1">
    <location>
        <begin position="251"/>
        <end position="409"/>
    </location>
</feature>
<accession>A0A9D2FGL7</accession>
<reference evidence="2" key="1">
    <citation type="journal article" date="2021" name="PeerJ">
        <title>Extensive microbial diversity within the chicken gut microbiome revealed by metagenomics and culture.</title>
        <authorList>
            <person name="Gilroy R."/>
            <person name="Ravi A."/>
            <person name="Getino M."/>
            <person name="Pursley I."/>
            <person name="Horton D.L."/>
            <person name="Alikhan N.F."/>
            <person name="Baker D."/>
            <person name="Gharbi K."/>
            <person name="Hall N."/>
            <person name="Watson M."/>
            <person name="Adriaenssens E.M."/>
            <person name="Foster-Nyarko E."/>
            <person name="Jarju S."/>
            <person name="Secka A."/>
            <person name="Antonio M."/>
            <person name="Oren A."/>
            <person name="Chaudhuri R.R."/>
            <person name="La Ragione R."/>
            <person name="Hildebrand F."/>
            <person name="Pallen M.J."/>
        </authorList>
    </citation>
    <scope>NUCLEOTIDE SEQUENCE</scope>
    <source>
        <strain evidence="2">ChiBcec16-3735</strain>
    </source>
</reference>
<dbReference type="Pfam" id="PF09983">
    <property type="entry name" value="JetD_C"/>
    <property type="match status" value="1"/>
</dbReference>
<sequence>MKQKLILERLLHKYEQSVHLYHPDVSTRRVMLRVDKKEFPEYDYENAGVRDEWNAVARELELQGLISIEWVKGRPVLSRVFLNLNHVMECYRAVGRLHPKERAEIVATRAKERLGAVTVGWIAAWRDNLCAQAQERYVVPAYCRQELTQLDELLTAFVVYDALHGETITMRAFSSRCYQDSKFFERVVRDRFLREARQYNPALSEVCEQGELGIREQLAFMGIYARPELYELSGPCVVETAAGTIDFAAATSCGLALPSTLVDHITALDLNKVDAVTFIENKTNYDEYITSERRASELAVYHGGFLSPQKRKLFAKIATGLPKDVNVSFWADIDLGGFRMFERLQQIFPGLEPMRMSAEDVEAHRANGLKRDMVYLSKLRAALDAGEFPLFQEVGEAILKYGVSIEQEAFLT</sequence>
<evidence type="ECO:0000313" key="3">
    <source>
        <dbReference type="Proteomes" id="UP000824065"/>
    </source>
</evidence>
<dbReference type="AlphaFoldDB" id="A0A9D2FGL7"/>
<dbReference type="Proteomes" id="UP000824065">
    <property type="component" value="Unassembled WGS sequence"/>
</dbReference>